<evidence type="ECO:0000313" key="1">
    <source>
        <dbReference type="EMBL" id="MFD0944423.1"/>
    </source>
</evidence>
<dbReference type="Proteomes" id="UP001596976">
    <property type="component" value="Unassembled WGS sequence"/>
</dbReference>
<protein>
    <submittedName>
        <fullName evidence="1">Uncharacterized protein</fullName>
    </submittedName>
</protein>
<comment type="caution">
    <text evidence="1">The sequence shown here is derived from an EMBL/GenBank/DDBJ whole genome shotgun (WGS) entry which is preliminary data.</text>
</comment>
<name>A0ABW3GZ21_9BACL</name>
<dbReference type="RefSeq" id="WP_381013803.1">
    <property type="nucleotide sequence ID" value="NZ_JBHTJF010000037.1"/>
</dbReference>
<dbReference type="EMBL" id="JBHTJF010000037">
    <property type="protein sequence ID" value="MFD0944423.1"/>
    <property type="molecule type" value="Genomic_DNA"/>
</dbReference>
<organism evidence="1 2">
    <name type="scientific">Savagea faecisuis</name>
    <dbReference type="NCBI Taxonomy" id="1274803"/>
    <lineage>
        <taxon>Bacteria</taxon>
        <taxon>Bacillati</taxon>
        <taxon>Bacillota</taxon>
        <taxon>Bacilli</taxon>
        <taxon>Bacillales</taxon>
        <taxon>Caryophanaceae</taxon>
        <taxon>Savagea</taxon>
    </lineage>
</organism>
<sequence>MKTKKGPGIIKVDYKKGNAKRLKNIGLIGSRQVESLTEGSSRKMHKAESKQLFEGIKVFETVF</sequence>
<evidence type="ECO:0000313" key="2">
    <source>
        <dbReference type="Proteomes" id="UP001596976"/>
    </source>
</evidence>
<keyword evidence="2" id="KW-1185">Reference proteome</keyword>
<accession>A0ABW3GZ21</accession>
<proteinExistence type="predicted"/>
<reference evidence="2" key="1">
    <citation type="journal article" date="2019" name="Int. J. Syst. Evol. Microbiol.">
        <title>The Global Catalogue of Microorganisms (GCM) 10K type strain sequencing project: providing services to taxonomists for standard genome sequencing and annotation.</title>
        <authorList>
            <consortium name="The Broad Institute Genomics Platform"/>
            <consortium name="The Broad Institute Genome Sequencing Center for Infectious Disease"/>
            <person name="Wu L."/>
            <person name="Ma J."/>
        </authorList>
    </citation>
    <scope>NUCLEOTIDE SEQUENCE [LARGE SCALE GENOMIC DNA]</scope>
    <source>
        <strain evidence="2">CCUG 63563</strain>
    </source>
</reference>
<gene>
    <name evidence="1" type="ORF">ACFQ0V_11775</name>
</gene>